<dbReference type="InterPro" id="IPR032033">
    <property type="entry name" value="Cytochrome_P460"/>
</dbReference>
<protein>
    <submittedName>
        <fullName evidence="2">Cytochrome P460</fullName>
    </submittedName>
</protein>
<evidence type="ECO:0000259" key="1">
    <source>
        <dbReference type="SMART" id="SM01235"/>
    </source>
</evidence>
<dbReference type="AlphaFoldDB" id="A0A5B9E7C1"/>
<dbReference type="OrthoDB" id="196738at2"/>
<dbReference type="SMART" id="SM01235">
    <property type="entry name" value="Haem_bd"/>
    <property type="match status" value="1"/>
</dbReference>
<dbReference type="InterPro" id="IPR038142">
    <property type="entry name" value="Cytochrome_P460_sp"/>
</dbReference>
<accession>A0A5B9E7C1</accession>
<dbReference type="Gene3D" id="3.50.70.20">
    <property type="entry name" value="Cytochrome P460"/>
    <property type="match status" value="1"/>
</dbReference>
<organism evidence="2 3">
    <name type="scientific">Terriglobus albidus</name>
    <dbReference type="NCBI Taxonomy" id="1592106"/>
    <lineage>
        <taxon>Bacteria</taxon>
        <taxon>Pseudomonadati</taxon>
        <taxon>Acidobacteriota</taxon>
        <taxon>Terriglobia</taxon>
        <taxon>Terriglobales</taxon>
        <taxon>Acidobacteriaceae</taxon>
        <taxon>Terriglobus</taxon>
    </lineage>
</organism>
<dbReference type="Pfam" id="PF16694">
    <property type="entry name" value="Cytochrome_P460"/>
    <property type="match status" value="1"/>
</dbReference>
<dbReference type="SUPFAM" id="SSF46626">
    <property type="entry name" value="Cytochrome c"/>
    <property type="match status" value="1"/>
</dbReference>
<keyword evidence="3" id="KW-1185">Reference proteome</keyword>
<evidence type="ECO:0000313" key="2">
    <source>
        <dbReference type="EMBL" id="QEE27035.1"/>
    </source>
</evidence>
<reference evidence="2 3" key="1">
    <citation type="submission" date="2019-08" db="EMBL/GenBank/DDBJ databases">
        <title>Complete genome sequence of Terriglobus albidus strain ORNL.</title>
        <authorList>
            <person name="Podar M."/>
        </authorList>
    </citation>
    <scope>NUCLEOTIDE SEQUENCE [LARGE SCALE GENOMIC DNA]</scope>
    <source>
        <strain evidence="2 3">ORNL</strain>
    </source>
</reference>
<feature type="domain" description="Haem-binding" evidence="1">
    <location>
        <begin position="15"/>
        <end position="144"/>
    </location>
</feature>
<evidence type="ECO:0000313" key="3">
    <source>
        <dbReference type="Proteomes" id="UP000321820"/>
    </source>
</evidence>
<dbReference type="GO" id="GO:0009055">
    <property type="term" value="F:electron transfer activity"/>
    <property type="evidence" value="ECO:0007669"/>
    <property type="project" value="InterPro"/>
</dbReference>
<dbReference type="Proteomes" id="UP000321820">
    <property type="component" value="Chromosome"/>
</dbReference>
<sequence>MTRMRFLTGTGIVLLLIGGAMQAYHPKLESPPVTAEIQAPDNVKQILRQRCYSCHSNETKLPWYDNLAPAYWIVRSDVLEAREHLNFSTIGAKAEAVQRGMLFESVNTVQLGSMPLPRYLAVHRDAGVTPDELATLRHYLETPPAQASAPAPAAAADTQFQHWIASNGKPMQAEPDMQVQPEWNGVPFLPEYKNWKPVSSTERWDNHTMRQILGNDIALKAIADGKIDNWPDGTVFAKVAWLQQPDGKGGITTGAFQQVELMIKDSKKYASAEGWGWGRWRGDDLKPYGKDAAFQNECISCHEPVAHSDHVYTMPIGGAQ</sequence>
<dbReference type="KEGG" id="talb:FTW19_02825"/>
<proteinExistence type="predicted"/>
<gene>
    <name evidence="2" type="ORF">FTW19_02825</name>
</gene>
<dbReference type="EMBL" id="CP042806">
    <property type="protein sequence ID" value="QEE27035.1"/>
    <property type="molecule type" value="Genomic_DNA"/>
</dbReference>
<dbReference type="Pfam" id="PF14376">
    <property type="entry name" value="Haem_bd"/>
    <property type="match status" value="1"/>
</dbReference>
<name>A0A5B9E7C1_9BACT</name>
<dbReference type="GO" id="GO:0020037">
    <property type="term" value="F:heme binding"/>
    <property type="evidence" value="ECO:0007669"/>
    <property type="project" value="InterPro"/>
</dbReference>
<dbReference type="InterPro" id="IPR025992">
    <property type="entry name" value="Haem-bd"/>
</dbReference>
<dbReference type="CDD" id="cd20753">
    <property type="entry name" value="cyt_P460_Mc-like"/>
    <property type="match status" value="1"/>
</dbReference>
<dbReference type="InterPro" id="IPR036909">
    <property type="entry name" value="Cyt_c-like_dom_sf"/>
</dbReference>